<dbReference type="OrthoDB" id="5831190at2759"/>
<dbReference type="SUPFAM" id="SSF53697">
    <property type="entry name" value="SIS domain"/>
    <property type="match status" value="1"/>
</dbReference>
<keyword evidence="2 5" id="KW-0312">Gluconeogenesis</keyword>
<keyword evidence="4 5" id="KW-0413">Isomerase</keyword>
<dbReference type="Pfam" id="PF04577">
    <property type="entry name" value="Glyco_transf_61"/>
    <property type="match status" value="1"/>
</dbReference>
<organism evidence="9 10">
    <name type="scientific">Pelagomonas calceolata</name>
    <dbReference type="NCBI Taxonomy" id="35677"/>
    <lineage>
        <taxon>Eukaryota</taxon>
        <taxon>Sar</taxon>
        <taxon>Stramenopiles</taxon>
        <taxon>Ochrophyta</taxon>
        <taxon>Pelagophyceae</taxon>
        <taxon>Pelagomonadales</taxon>
        <taxon>Pelagomonadaceae</taxon>
        <taxon>Pelagomonas</taxon>
    </lineage>
</organism>
<dbReference type="PANTHER" id="PTHR11469">
    <property type="entry name" value="GLUCOSE-6-PHOSPHATE ISOMERASE"/>
    <property type="match status" value="1"/>
</dbReference>
<keyword evidence="10" id="KW-1185">Reference proteome</keyword>
<sequence length="697" mass="76526">MNAKTVKDWLTSSIKADATKVVRQHVAAVSTQMQLTADFGIAPENVFAFGDYVGGRFSVHSPVGVLPLALQYGMAPLREFLAGAHAMDLHFKSAPLEKNLPVLLGLLGLYNSTFLGYNCKAILPYAQALLRFAAHVQQLDMESNGKRVAMDGSTLSFEAGEICFGEPGTNGQHSFYQLMHQGRVVPAEFIGFKKSQAPVTLAGNALSNHDELMCNFFAQPDALAVGKVSEDPHKAFPGDRPSLSLLFDAVTPRSMGLLLALYEHRVAVQGWVWGINSFDQWGVQLGKVLAKEVGKGLVAKSTQGFNASTAVLIAAYMEQRAGLALALASACVFSVAVIGHTHPPFPAPTVRRRDEATAGGLGAPTLTPSPQDPFSVYWAEMLNELNDDAWWRFICRLVVRNGTRTSLYVERHATRNYAHALYNTVLYNRMCLERGGIAAAEASLTLPASLANQRGAIERELGTNISLTFSRAAKHPPPMAYGPVGKFFHEALARRQMGRWLRDRPRSVDKCPHHYHAVIVKRASGTRRSLDNWDAVAAALTRVGVKTHVIEPDASWSWDLQRQALSCADALVCFHGAGCANGVWLRRPSLLIEVKSRWFSPWGTIFGHVGAGYKTVHADRLEQTDRRGFLHLRTKYWRDGRFRLSEAGIQSIVAAIEAHRNPAAAWPLWVAVFVLVVGALAALSFIRRSEDIHSHLK</sequence>
<evidence type="ECO:0000256" key="2">
    <source>
        <dbReference type="ARBA" id="ARBA00022432"/>
    </source>
</evidence>
<feature type="region of interest" description="Disordered" evidence="6">
    <location>
        <begin position="346"/>
        <end position="367"/>
    </location>
</feature>
<dbReference type="InterPro" id="IPR018189">
    <property type="entry name" value="Phosphoglucose_isomerase_CS"/>
</dbReference>
<dbReference type="GO" id="GO:0006094">
    <property type="term" value="P:gluconeogenesis"/>
    <property type="evidence" value="ECO:0007669"/>
    <property type="project" value="UniProtKB-KW"/>
</dbReference>
<dbReference type="PRINTS" id="PR00662">
    <property type="entry name" value="G6PISOMERASE"/>
</dbReference>
<evidence type="ECO:0000256" key="6">
    <source>
        <dbReference type="SAM" id="MobiDB-lite"/>
    </source>
</evidence>
<name>A0A8J2SDI1_9STRA</name>
<dbReference type="Proteomes" id="UP000789595">
    <property type="component" value="Unassembled WGS sequence"/>
</dbReference>
<evidence type="ECO:0000259" key="8">
    <source>
        <dbReference type="Pfam" id="PF04577"/>
    </source>
</evidence>
<dbReference type="InterPro" id="IPR023096">
    <property type="entry name" value="G6P_Isomerase_C"/>
</dbReference>
<evidence type="ECO:0000256" key="7">
    <source>
        <dbReference type="SAM" id="Phobius"/>
    </source>
</evidence>
<comment type="caution">
    <text evidence="9">The sequence shown here is derived from an EMBL/GenBank/DDBJ whole genome shotgun (WGS) entry which is preliminary data.</text>
</comment>
<dbReference type="GO" id="GO:0006096">
    <property type="term" value="P:glycolytic process"/>
    <property type="evidence" value="ECO:0007669"/>
    <property type="project" value="UniProtKB-UniPathway"/>
</dbReference>
<dbReference type="InterPro" id="IPR046348">
    <property type="entry name" value="SIS_dom_sf"/>
</dbReference>
<comment type="pathway">
    <text evidence="5">Carbohydrate degradation; glycolysis; D-glyceraldehyde 3-phosphate and glycerone phosphate from D-glucose: step 2/4.</text>
</comment>
<keyword evidence="7" id="KW-1133">Transmembrane helix</keyword>
<dbReference type="PROSITE" id="PS51463">
    <property type="entry name" value="P_GLUCOSE_ISOMERASE_3"/>
    <property type="match status" value="1"/>
</dbReference>
<dbReference type="InterPro" id="IPR001672">
    <property type="entry name" value="G6P_Isomerase"/>
</dbReference>
<dbReference type="EC" id="5.3.1.9" evidence="1 5"/>
<dbReference type="PROSITE" id="PS00765">
    <property type="entry name" value="P_GLUCOSE_ISOMERASE_1"/>
    <property type="match status" value="1"/>
</dbReference>
<dbReference type="EMBL" id="CAKKNE010000002">
    <property type="protein sequence ID" value="CAH0369598.1"/>
    <property type="molecule type" value="Genomic_DNA"/>
</dbReference>
<dbReference type="InterPro" id="IPR035482">
    <property type="entry name" value="SIS_PGI_2"/>
</dbReference>
<dbReference type="Pfam" id="PF00342">
    <property type="entry name" value="PGI"/>
    <property type="match status" value="1"/>
</dbReference>
<keyword evidence="7" id="KW-0472">Membrane</keyword>
<evidence type="ECO:0000256" key="4">
    <source>
        <dbReference type="ARBA" id="ARBA00023235"/>
    </source>
</evidence>
<protein>
    <recommendedName>
        <fullName evidence="1 5">Glucose-6-phosphate isomerase</fullName>
        <ecNumber evidence="1 5">5.3.1.9</ecNumber>
    </recommendedName>
</protein>
<comment type="catalytic activity">
    <reaction evidence="5">
        <text>alpha-D-glucose 6-phosphate = beta-D-fructose 6-phosphate</text>
        <dbReference type="Rhea" id="RHEA:11816"/>
        <dbReference type="ChEBI" id="CHEBI:57634"/>
        <dbReference type="ChEBI" id="CHEBI:58225"/>
        <dbReference type="EC" id="5.3.1.9"/>
    </reaction>
</comment>
<evidence type="ECO:0000256" key="3">
    <source>
        <dbReference type="ARBA" id="ARBA00023152"/>
    </source>
</evidence>
<dbReference type="Gene3D" id="1.10.1390.10">
    <property type="match status" value="1"/>
</dbReference>
<keyword evidence="3 5" id="KW-0324">Glycolysis</keyword>
<accession>A0A8J2SDI1</accession>
<comment type="similarity">
    <text evidence="5">Belongs to the GPI family.</text>
</comment>
<dbReference type="GO" id="GO:0051156">
    <property type="term" value="P:glucose 6-phosphate metabolic process"/>
    <property type="evidence" value="ECO:0007669"/>
    <property type="project" value="TreeGrafter"/>
</dbReference>
<evidence type="ECO:0000313" key="9">
    <source>
        <dbReference type="EMBL" id="CAH0369598.1"/>
    </source>
</evidence>
<dbReference type="GO" id="GO:0097367">
    <property type="term" value="F:carbohydrate derivative binding"/>
    <property type="evidence" value="ECO:0007669"/>
    <property type="project" value="InterPro"/>
</dbReference>
<feature type="transmembrane region" description="Helical" evidence="7">
    <location>
        <begin position="666"/>
        <end position="686"/>
    </location>
</feature>
<reference evidence="9" key="1">
    <citation type="submission" date="2021-11" db="EMBL/GenBank/DDBJ databases">
        <authorList>
            <consortium name="Genoscope - CEA"/>
            <person name="William W."/>
        </authorList>
    </citation>
    <scope>NUCLEOTIDE SEQUENCE</scope>
</reference>
<dbReference type="AlphaFoldDB" id="A0A8J2SDI1"/>
<feature type="domain" description="Glycosyltransferase 61 catalytic" evidence="8">
    <location>
        <begin position="507"/>
        <end position="589"/>
    </location>
</feature>
<evidence type="ECO:0000256" key="1">
    <source>
        <dbReference type="ARBA" id="ARBA00011952"/>
    </source>
</evidence>
<dbReference type="GO" id="GO:0004347">
    <property type="term" value="F:glucose-6-phosphate isomerase activity"/>
    <property type="evidence" value="ECO:0007669"/>
    <property type="project" value="UniProtKB-EC"/>
</dbReference>
<dbReference type="GO" id="GO:0048029">
    <property type="term" value="F:monosaccharide binding"/>
    <property type="evidence" value="ECO:0007669"/>
    <property type="project" value="TreeGrafter"/>
</dbReference>
<keyword evidence="7" id="KW-0812">Transmembrane</keyword>
<proteinExistence type="inferred from homology"/>
<evidence type="ECO:0000256" key="5">
    <source>
        <dbReference type="RuleBase" id="RU000612"/>
    </source>
</evidence>
<dbReference type="PANTHER" id="PTHR11469:SF1">
    <property type="entry name" value="GLUCOSE-6-PHOSPHATE ISOMERASE"/>
    <property type="match status" value="1"/>
</dbReference>
<dbReference type="Gene3D" id="3.40.50.10490">
    <property type="entry name" value="Glucose-6-phosphate isomerase like protein, domain 1"/>
    <property type="match status" value="2"/>
</dbReference>
<dbReference type="GO" id="GO:0005829">
    <property type="term" value="C:cytosol"/>
    <property type="evidence" value="ECO:0007669"/>
    <property type="project" value="TreeGrafter"/>
</dbReference>
<dbReference type="UniPathway" id="UPA00109">
    <property type="reaction ID" value="UER00181"/>
</dbReference>
<dbReference type="GO" id="GO:0016757">
    <property type="term" value="F:glycosyltransferase activity"/>
    <property type="evidence" value="ECO:0007669"/>
    <property type="project" value="InterPro"/>
</dbReference>
<gene>
    <name evidence="9" type="ORF">PECAL_2P27250</name>
</gene>
<dbReference type="PROSITE" id="PS00174">
    <property type="entry name" value="P_GLUCOSE_ISOMERASE_2"/>
    <property type="match status" value="1"/>
</dbReference>
<dbReference type="InterPro" id="IPR049625">
    <property type="entry name" value="Glyco_transf_61_cat"/>
</dbReference>
<dbReference type="CDD" id="cd05016">
    <property type="entry name" value="SIS_PGI_2"/>
    <property type="match status" value="1"/>
</dbReference>
<evidence type="ECO:0000313" key="10">
    <source>
        <dbReference type="Proteomes" id="UP000789595"/>
    </source>
</evidence>